<keyword evidence="2" id="KW-0378">Hydrolase</keyword>
<dbReference type="Gene3D" id="3.30.420.40">
    <property type="match status" value="1"/>
</dbReference>
<accession>A0A5C4LYH8</accession>
<organism evidence="5 6">
    <name type="scientific">Amycolatopsis alkalitolerans</name>
    <dbReference type="NCBI Taxonomy" id="2547244"/>
    <lineage>
        <taxon>Bacteria</taxon>
        <taxon>Bacillati</taxon>
        <taxon>Actinomycetota</taxon>
        <taxon>Actinomycetes</taxon>
        <taxon>Pseudonocardiales</taxon>
        <taxon>Pseudonocardiaceae</taxon>
        <taxon>Amycolatopsis</taxon>
    </lineage>
</organism>
<dbReference type="FunFam" id="3.30.420.150:FF:000006">
    <property type="entry name" value="Ppx/GppA family phosphatase"/>
    <property type="match status" value="1"/>
</dbReference>
<dbReference type="InterPro" id="IPR043129">
    <property type="entry name" value="ATPase_NBD"/>
</dbReference>
<evidence type="ECO:0000259" key="4">
    <source>
        <dbReference type="Pfam" id="PF02541"/>
    </source>
</evidence>
<proteinExistence type="inferred from homology"/>
<dbReference type="PANTHER" id="PTHR30005:SF0">
    <property type="entry name" value="RETROGRADE REGULATION PROTEIN 2"/>
    <property type="match status" value="1"/>
</dbReference>
<dbReference type="SUPFAM" id="SSF53067">
    <property type="entry name" value="Actin-like ATPase domain"/>
    <property type="match status" value="2"/>
</dbReference>
<reference evidence="5 6" key="1">
    <citation type="submission" date="2019-06" db="EMBL/GenBank/DDBJ databases">
        <title>Amycolatopsis alkalitolerans sp. nov., isolated from Gastrodia elata Blume.</title>
        <authorList>
            <person name="Narsing Rao M.P."/>
            <person name="Li W.J."/>
        </authorList>
    </citation>
    <scope>NUCLEOTIDE SEQUENCE [LARGE SCALE GENOMIC DNA]</scope>
    <source>
        <strain evidence="5 6">SYSUP0005</strain>
    </source>
</reference>
<keyword evidence="6" id="KW-1185">Reference proteome</keyword>
<comment type="similarity">
    <text evidence="1">Belongs to the GppA/Ppx family.</text>
</comment>
<gene>
    <name evidence="5" type="ORF">FG385_20625</name>
</gene>
<protein>
    <recommendedName>
        <fullName evidence="4">Ppx/GppA phosphatase N-terminal domain-containing protein</fullName>
    </recommendedName>
</protein>
<dbReference type="Gene3D" id="3.30.420.150">
    <property type="entry name" value="Exopolyphosphatase. Domain 2"/>
    <property type="match status" value="1"/>
</dbReference>
<dbReference type="InterPro" id="IPR050273">
    <property type="entry name" value="GppA/Ppx_hydrolase"/>
</dbReference>
<dbReference type="OrthoDB" id="9793035at2"/>
<dbReference type="PANTHER" id="PTHR30005">
    <property type="entry name" value="EXOPOLYPHOSPHATASE"/>
    <property type="match status" value="1"/>
</dbReference>
<sequence length="350" mass="37809">MRSAVLDIGSNSAQLQVVDVASGAPPLPVHAVKEPTRLGEELQADGSLSERGAHRVAAAVRRTVEAAGRLEVELLYPFITAAIRDATNRSDVLDLIEVESGIRPQYLSGEEEARLTYFAAHRWYGWSSGHLLLIDIGGGSMELALGRDVEPDLAVSLPLGAGRLTRSHLNGDPPGRSELKGLRQHVRDTLSEVLDRLRWEGNPRRVVGTSKTFKQLARVAGAAPRRRGPFVKRELSLADLRDQIPRLTDVNTRKRAELKGISRPRAGQIVAGALTAEATMSALDVISVEICPWALREGVLLHHLEAHSATPELPLRALSRTAFASKGEKNDGVTARGTVTALPARRGPPA</sequence>
<feature type="region of interest" description="Disordered" evidence="3">
    <location>
        <begin position="327"/>
        <end position="350"/>
    </location>
</feature>
<feature type="domain" description="Ppx/GppA phosphatase N-terminal" evidence="4">
    <location>
        <begin position="17"/>
        <end position="306"/>
    </location>
</feature>
<evidence type="ECO:0000256" key="3">
    <source>
        <dbReference type="SAM" id="MobiDB-lite"/>
    </source>
</evidence>
<dbReference type="CDD" id="cd24056">
    <property type="entry name" value="ASKHA_NBD_MtPPX1-like"/>
    <property type="match status" value="1"/>
</dbReference>
<evidence type="ECO:0000313" key="5">
    <source>
        <dbReference type="EMBL" id="TNC23763.1"/>
    </source>
</evidence>
<dbReference type="Pfam" id="PF02541">
    <property type="entry name" value="Ppx-GppA"/>
    <property type="match status" value="1"/>
</dbReference>
<dbReference type="GO" id="GO:0016462">
    <property type="term" value="F:pyrophosphatase activity"/>
    <property type="evidence" value="ECO:0007669"/>
    <property type="project" value="TreeGrafter"/>
</dbReference>
<dbReference type="AlphaFoldDB" id="A0A5C4LYH8"/>
<name>A0A5C4LYH8_9PSEU</name>
<dbReference type="Proteomes" id="UP000305546">
    <property type="component" value="Unassembled WGS sequence"/>
</dbReference>
<evidence type="ECO:0000313" key="6">
    <source>
        <dbReference type="Proteomes" id="UP000305546"/>
    </source>
</evidence>
<evidence type="ECO:0000256" key="2">
    <source>
        <dbReference type="ARBA" id="ARBA00022801"/>
    </source>
</evidence>
<evidence type="ECO:0000256" key="1">
    <source>
        <dbReference type="ARBA" id="ARBA00007125"/>
    </source>
</evidence>
<dbReference type="EMBL" id="VDFW01000018">
    <property type="protein sequence ID" value="TNC23763.1"/>
    <property type="molecule type" value="Genomic_DNA"/>
</dbReference>
<dbReference type="InterPro" id="IPR003695">
    <property type="entry name" value="Ppx_GppA_N"/>
</dbReference>
<comment type="caution">
    <text evidence="5">The sequence shown here is derived from an EMBL/GenBank/DDBJ whole genome shotgun (WGS) entry which is preliminary data.</text>
</comment>